<dbReference type="EMBL" id="LEKV01003398">
    <property type="protein sequence ID" value="KVI00145.1"/>
    <property type="molecule type" value="Genomic_DNA"/>
</dbReference>
<keyword evidence="2" id="KW-1185">Reference proteome</keyword>
<dbReference type="Proteomes" id="UP000243975">
    <property type="component" value="Unassembled WGS sequence"/>
</dbReference>
<evidence type="ECO:0008006" key="3">
    <source>
        <dbReference type="Google" id="ProtNLM"/>
    </source>
</evidence>
<dbReference type="Gramene" id="KVI00145">
    <property type="protein sequence ID" value="KVI00145"/>
    <property type="gene ID" value="Ccrd_021630"/>
</dbReference>
<gene>
    <name evidence="1" type="ORF">Ccrd_021630</name>
</gene>
<accession>A0A103Y093</accession>
<evidence type="ECO:0000313" key="1">
    <source>
        <dbReference type="EMBL" id="KVI00145.1"/>
    </source>
</evidence>
<reference evidence="1 2" key="1">
    <citation type="journal article" date="2016" name="Sci. Rep.">
        <title>The genome sequence of the outbreeding globe artichoke constructed de novo incorporating a phase-aware low-pass sequencing strategy of F1 progeny.</title>
        <authorList>
            <person name="Scaglione D."/>
            <person name="Reyes-Chin-Wo S."/>
            <person name="Acquadro A."/>
            <person name="Froenicke L."/>
            <person name="Portis E."/>
            <person name="Beitel C."/>
            <person name="Tirone M."/>
            <person name="Mauro R."/>
            <person name="Lo Monaco A."/>
            <person name="Mauromicale G."/>
            <person name="Faccioli P."/>
            <person name="Cattivelli L."/>
            <person name="Rieseberg L."/>
            <person name="Michelmore R."/>
            <person name="Lanteri S."/>
        </authorList>
    </citation>
    <scope>NUCLEOTIDE SEQUENCE [LARGE SCALE GENOMIC DNA]</scope>
    <source>
        <strain evidence="1">2C</strain>
    </source>
</reference>
<sequence>MLEGSSESLQVPPRRFWSSSPTRLAQGGQFNLVPYPFGFSSGCQVQLNCTSNGTVFINEFPIQEITPDGLLVNLPTMCGRAVDTISHLYGEHYAPTSTNNILMENCKEKKMSNCAIPMRIVRTQLQITNCSGVRDGYDGNVSCYSGDSTRMFFDYENVTRMGCRFLFSGVVLSEEIGDNLVSVDIQVFKLGWWLKGTCDCSGDADCTKIVSPSDGSDGHRCTCKSGFVGDGYKAGSSCRKVEGMSSIRRSF</sequence>
<dbReference type="STRING" id="59895.A0A103Y093"/>
<proteinExistence type="predicted"/>
<dbReference type="AlphaFoldDB" id="A0A103Y093"/>
<organism evidence="1 2">
    <name type="scientific">Cynara cardunculus var. scolymus</name>
    <name type="common">Globe artichoke</name>
    <name type="synonym">Cynara scolymus</name>
    <dbReference type="NCBI Taxonomy" id="59895"/>
    <lineage>
        <taxon>Eukaryota</taxon>
        <taxon>Viridiplantae</taxon>
        <taxon>Streptophyta</taxon>
        <taxon>Embryophyta</taxon>
        <taxon>Tracheophyta</taxon>
        <taxon>Spermatophyta</taxon>
        <taxon>Magnoliopsida</taxon>
        <taxon>eudicotyledons</taxon>
        <taxon>Gunneridae</taxon>
        <taxon>Pentapetalae</taxon>
        <taxon>asterids</taxon>
        <taxon>campanulids</taxon>
        <taxon>Asterales</taxon>
        <taxon>Asteraceae</taxon>
        <taxon>Carduoideae</taxon>
        <taxon>Cardueae</taxon>
        <taxon>Carduinae</taxon>
        <taxon>Cynara</taxon>
    </lineage>
</organism>
<name>A0A103Y093_CYNCS</name>
<comment type="caution">
    <text evidence="1">The sequence shown here is derived from an EMBL/GenBank/DDBJ whole genome shotgun (WGS) entry which is preliminary data.</text>
</comment>
<protein>
    <recommendedName>
        <fullName evidence="3">Wall-associated receptor kinase galacturonan-binding domain-containing protein</fullName>
    </recommendedName>
</protein>
<dbReference type="OMA" id="VITHETI"/>
<evidence type="ECO:0000313" key="2">
    <source>
        <dbReference type="Proteomes" id="UP000243975"/>
    </source>
</evidence>